<evidence type="ECO:0000256" key="2">
    <source>
        <dbReference type="ARBA" id="ARBA00022763"/>
    </source>
</evidence>
<dbReference type="GO" id="GO:0006307">
    <property type="term" value="P:DNA alkylation repair"/>
    <property type="evidence" value="ECO:0007669"/>
    <property type="project" value="TreeGrafter"/>
</dbReference>
<dbReference type="OrthoDB" id="415889at2759"/>
<reference evidence="6" key="2">
    <citation type="submission" date="2020-11" db="EMBL/GenBank/DDBJ databases">
        <authorList>
            <person name="Cecchin M."/>
            <person name="Marcolungo L."/>
            <person name="Rossato M."/>
            <person name="Girolomoni L."/>
            <person name="Cosentino E."/>
            <person name="Cuine S."/>
            <person name="Li-Beisson Y."/>
            <person name="Delledonne M."/>
            <person name="Ballottari M."/>
        </authorList>
    </citation>
    <scope>NUCLEOTIDE SEQUENCE</scope>
    <source>
        <strain evidence="6">211/11P</strain>
        <tissue evidence="6">Whole cell</tissue>
    </source>
</reference>
<sequence length="302" mass="31946">MRLRSKRLGTSTGGGAGGDGSSGAADSTTADEAAVPTPAAKPPAKRKPEDIGIPALLLGGGAAVADIAAAADAVDQLPLRTAGFTATTLKSACDYLAARDPRLLPFIQEFPADRLLRKADDGNFATLAKAIVFQQLATGAAAAIYARVLQACDCTDVLTPEAVLAAPLPALRAAGLSERKASYIADLADYFSSGRLSDDKINAMDEAELEEALTAVRGIGLWTVHMHAMFHLGSPDVLPVGDLGVRRGMQHLYQFKELPTAAEMEEVSECWRPYRSLGSYYMWKVDAPRAASSKKSKKRKKA</sequence>
<organism evidence="6 7">
    <name type="scientific">Chlorella vulgaris</name>
    <name type="common">Green alga</name>
    <dbReference type="NCBI Taxonomy" id="3077"/>
    <lineage>
        <taxon>Eukaryota</taxon>
        <taxon>Viridiplantae</taxon>
        <taxon>Chlorophyta</taxon>
        <taxon>core chlorophytes</taxon>
        <taxon>Trebouxiophyceae</taxon>
        <taxon>Chlorellales</taxon>
        <taxon>Chlorellaceae</taxon>
        <taxon>Chlorella clade</taxon>
        <taxon>Chlorella</taxon>
    </lineage>
</organism>
<dbReference type="SMART" id="SM00478">
    <property type="entry name" value="ENDO3c"/>
    <property type="match status" value="1"/>
</dbReference>
<dbReference type="GO" id="GO:0006285">
    <property type="term" value="P:base-excision repair, AP site formation"/>
    <property type="evidence" value="ECO:0007669"/>
    <property type="project" value="TreeGrafter"/>
</dbReference>
<name>A0A9D4Z1T8_CHLVU</name>
<dbReference type="GO" id="GO:0005634">
    <property type="term" value="C:nucleus"/>
    <property type="evidence" value="ECO:0007669"/>
    <property type="project" value="TreeGrafter"/>
</dbReference>
<protein>
    <recommendedName>
        <fullName evidence="5">HhH-GPD domain-containing protein</fullName>
    </recommendedName>
</protein>
<evidence type="ECO:0000256" key="1">
    <source>
        <dbReference type="ARBA" id="ARBA00010817"/>
    </source>
</evidence>
<gene>
    <name evidence="6" type="ORF">D9Q98_000406</name>
</gene>
<dbReference type="GO" id="GO:0008725">
    <property type="term" value="F:DNA-3-methyladenine glycosylase activity"/>
    <property type="evidence" value="ECO:0007669"/>
    <property type="project" value="TreeGrafter"/>
</dbReference>
<keyword evidence="3" id="KW-0234">DNA repair</keyword>
<feature type="compositionally biased region" description="Gly residues" evidence="4">
    <location>
        <begin position="11"/>
        <end position="21"/>
    </location>
</feature>
<proteinExistence type="inferred from homology"/>
<comment type="caution">
    <text evidence="6">The sequence shown here is derived from an EMBL/GenBank/DDBJ whole genome shotgun (WGS) entry which is preliminary data.</text>
</comment>
<dbReference type="FunFam" id="1.10.340.30:FF:000004">
    <property type="entry name" value="DNA-3-methyladenine glycosylase II"/>
    <property type="match status" value="1"/>
</dbReference>
<dbReference type="InterPro" id="IPR011257">
    <property type="entry name" value="DNA_glycosylase"/>
</dbReference>
<dbReference type="PANTHER" id="PTHR43003">
    <property type="entry name" value="DNA-3-METHYLADENINE GLYCOSYLASE"/>
    <property type="match status" value="1"/>
</dbReference>
<accession>A0A9D4Z1T8</accession>
<feature type="region of interest" description="Disordered" evidence="4">
    <location>
        <begin position="1"/>
        <end position="47"/>
    </location>
</feature>
<dbReference type="AlphaFoldDB" id="A0A9D4Z1T8"/>
<keyword evidence="2" id="KW-0227">DNA damage</keyword>
<evidence type="ECO:0000256" key="3">
    <source>
        <dbReference type="ARBA" id="ARBA00023204"/>
    </source>
</evidence>
<evidence type="ECO:0000313" key="7">
    <source>
        <dbReference type="Proteomes" id="UP001055712"/>
    </source>
</evidence>
<feature type="domain" description="HhH-GPD" evidence="5">
    <location>
        <begin position="132"/>
        <end position="290"/>
    </location>
</feature>
<dbReference type="PANTHER" id="PTHR43003:SF5">
    <property type="entry name" value="DNA-3-METHYLADENINE GLYCOSYLASE"/>
    <property type="match status" value="1"/>
</dbReference>
<evidence type="ECO:0000313" key="6">
    <source>
        <dbReference type="EMBL" id="KAI3437962.1"/>
    </source>
</evidence>
<reference evidence="6" key="1">
    <citation type="journal article" date="2019" name="Plant J.">
        <title>Chlorella vulgaris genome assembly and annotation reveals the molecular basis for metabolic acclimation to high light conditions.</title>
        <authorList>
            <person name="Cecchin M."/>
            <person name="Marcolungo L."/>
            <person name="Rossato M."/>
            <person name="Girolomoni L."/>
            <person name="Cosentino E."/>
            <person name="Cuine S."/>
            <person name="Li-Beisson Y."/>
            <person name="Delledonne M."/>
            <person name="Ballottari M."/>
        </authorList>
    </citation>
    <scope>NUCLEOTIDE SEQUENCE</scope>
    <source>
        <strain evidence="6">211/11P</strain>
    </source>
</reference>
<evidence type="ECO:0000259" key="5">
    <source>
        <dbReference type="SMART" id="SM00478"/>
    </source>
</evidence>
<dbReference type="InterPro" id="IPR051912">
    <property type="entry name" value="Alkylbase_DNA_Glycosylase/TA"/>
</dbReference>
<dbReference type="Gene3D" id="1.10.1670.40">
    <property type="match status" value="1"/>
</dbReference>
<dbReference type="GO" id="GO:0032993">
    <property type="term" value="C:protein-DNA complex"/>
    <property type="evidence" value="ECO:0007669"/>
    <property type="project" value="TreeGrafter"/>
</dbReference>
<comment type="similarity">
    <text evidence="1">Belongs to the alkylbase DNA glycosidase AlkA family.</text>
</comment>
<dbReference type="GO" id="GO:0043916">
    <property type="term" value="F:DNA-7-methylguanine glycosylase activity"/>
    <property type="evidence" value="ECO:0007669"/>
    <property type="project" value="TreeGrafter"/>
</dbReference>
<dbReference type="InterPro" id="IPR003265">
    <property type="entry name" value="HhH-GPD_domain"/>
</dbReference>
<evidence type="ECO:0000256" key="4">
    <source>
        <dbReference type="SAM" id="MobiDB-lite"/>
    </source>
</evidence>
<dbReference type="SUPFAM" id="SSF48150">
    <property type="entry name" value="DNA-glycosylase"/>
    <property type="match status" value="1"/>
</dbReference>
<dbReference type="Gene3D" id="1.10.340.30">
    <property type="entry name" value="Hypothetical protein, domain 2"/>
    <property type="match status" value="1"/>
</dbReference>
<feature type="compositionally biased region" description="Low complexity" evidence="4">
    <location>
        <begin position="22"/>
        <end position="38"/>
    </location>
</feature>
<dbReference type="Proteomes" id="UP001055712">
    <property type="component" value="Unassembled WGS sequence"/>
</dbReference>
<dbReference type="Pfam" id="PF00730">
    <property type="entry name" value="HhH-GPD"/>
    <property type="match status" value="1"/>
</dbReference>
<dbReference type="GO" id="GO:0032131">
    <property type="term" value="F:alkylated DNA binding"/>
    <property type="evidence" value="ECO:0007669"/>
    <property type="project" value="TreeGrafter"/>
</dbReference>
<keyword evidence="7" id="KW-1185">Reference proteome</keyword>
<dbReference type="EMBL" id="SIDB01000001">
    <property type="protein sequence ID" value="KAI3437962.1"/>
    <property type="molecule type" value="Genomic_DNA"/>
</dbReference>
<dbReference type="CDD" id="cd00056">
    <property type="entry name" value="ENDO3c"/>
    <property type="match status" value="1"/>
</dbReference>